<feature type="region of interest" description="Disordered" evidence="1">
    <location>
        <begin position="1"/>
        <end position="25"/>
    </location>
</feature>
<accession>A0A182IYD0</accession>
<name>A0A182IYD0_ANOAO</name>
<feature type="compositionally biased region" description="Polar residues" evidence="1">
    <location>
        <begin position="1"/>
        <end position="10"/>
    </location>
</feature>
<organism evidence="2">
    <name type="scientific">Anopheles atroparvus</name>
    <name type="common">European mosquito</name>
    <dbReference type="NCBI Taxonomy" id="41427"/>
    <lineage>
        <taxon>Eukaryota</taxon>
        <taxon>Metazoa</taxon>
        <taxon>Ecdysozoa</taxon>
        <taxon>Arthropoda</taxon>
        <taxon>Hexapoda</taxon>
        <taxon>Insecta</taxon>
        <taxon>Pterygota</taxon>
        <taxon>Neoptera</taxon>
        <taxon>Endopterygota</taxon>
        <taxon>Diptera</taxon>
        <taxon>Nematocera</taxon>
        <taxon>Culicoidea</taxon>
        <taxon>Culicidae</taxon>
        <taxon>Anophelinae</taxon>
        <taxon>Anopheles</taxon>
    </lineage>
</organism>
<proteinExistence type="predicted"/>
<feature type="region of interest" description="Disordered" evidence="1">
    <location>
        <begin position="39"/>
        <end position="86"/>
    </location>
</feature>
<dbReference type="EnsemblMetazoa" id="AATE007857-RA">
    <property type="protein sequence ID" value="AATE007857-PA.1"/>
    <property type="gene ID" value="AATE007857"/>
</dbReference>
<feature type="compositionally biased region" description="Basic and acidic residues" evidence="1">
    <location>
        <begin position="129"/>
        <end position="143"/>
    </location>
</feature>
<sequence length="143" mass="15135">MIIITGSTPNGDGELPAPSSEDDERHLVEYGERNGTVVMMEQEEEEHEGTSLELSPVEHGVGGDEMESDTGSSGDGPKPELSNGGCQLDVVEQLASDDEDLLLLDGKLRNLFSLCPANVGRGVQASTDESARLRTHSDRAGGV</sequence>
<evidence type="ECO:0000313" key="2">
    <source>
        <dbReference type="EnsemblMetazoa" id="AATE007857-PA.1"/>
    </source>
</evidence>
<protein>
    <submittedName>
        <fullName evidence="2">Uncharacterized protein</fullName>
    </submittedName>
</protein>
<dbReference type="AlphaFoldDB" id="A0A182IYD0"/>
<feature type="region of interest" description="Disordered" evidence="1">
    <location>
        <begin position="123"/>
        <end position="143"/>
    </location>
</feature>
<dbReference type="VEuPathDB" id="VectorBase:AATE007857"/>
<evidence type="ECO:0000256" key="1">
    <source>
        <dbReference type="SAM" id="MobiDB-lite"/>
    </source>
</evidence>
<reference evidence="2" key="1">
    <citation type="submission" date="2022-08" db="UniProtKB">
        <authorList>
            <consortium name="EnsemblMetazoa"/>
        </authorList>
    </citation>
    <scope>IDENTIFICATION</scope>
    <source>
        <strain evidence="2">EBRO</strain>
    </source>
</reference>